<accession>A0A1G8XKW8</accession>
<name>A0A1G8XKW8_9EURY</name>
<dbReference type="RefSeq" id="WP_092703373.1">
    <property type="nucleotide sequence ID" value="NZ_FNFC01000011.1"/>
</dbReference>
<evidence type="ECO:0000313" key="1">
    <source>
        <dbReference type="EMBL" id="SDJ90410.1"/>
    </source>
</evidence>
<keyword evidence="2" id="KW-1185">Reference proteome</keyword>
<evidence type="ECO:0000313" key="2">
    <source>
        <dbReference type="Proteomes" id="UP000198856"/>
    </source>
</evidence>
<gene>
    <name evidence="1" type="ORF">SAMN05216226_111102</name>
</gene>
<dbReference type="STRING" id="890420.SAMN05216226_111102"/>
<protein>
    <submittedName>
        <fullName evidence="1">Uncharacterized protein</fullName>
    </submittedName>
</protein>
<dbReference type="OrthoDB" id="204360at2157"/>
<organism evidence="1 2">
    <name type="scientific">Halovenus aranensis</name>
    <dbReference type="NCBI Taxonomy" id="890420"/>
    <lineage>
        <taxon>Archaea</taxon>
        <taxon>Methanobacteriati</taxon>
        <taxon>Methanobacteriota</taxon>
        <taxon>Stenosarchaea group</taxon>
        <taxon>Halobacteria</taxon>
        <taxon>Halobacteriales</taxon>
        <taxon>Haloarculaceae</taxon>
        <taxon>Halovenus</taxon>
    </lineage>
</organism>
<dbReference type="Pfam" id="PF23432">
    <property type="entry name" value="DUF7118"/>
    <property type="match status" value="1"/>
</dbReference>
<sequence length="378" mass="43813">MSTSNRPTEPDLVAELDDLDSRYEQAVERVEEFGEADLRELADVYGQFTDVLDRFEEDVTDDGGDIETNIQFQSAIAEVVEEVSEEMLLAEVFEECDEMLQQRWFHESDIREVREQLEPVADLVSRLEERDEILDSYRKTRRDIRYRIRELDEHITDLERLARLADADLDAPTETLREPIETYNDAVTDAFDSFTREASTREVFDFLDAMTDYPLVPFEKPDAELLEYVREHPPGEESIPTLLEYADYSESKLSHYVDEPNTLTRVVGRKQTYLDGLDGGPLTVSWPPPAAEELQYRCRELTAAVNRFAPDVVEQLREVAALPRTTDYERIRDAAVVREDLSEEERERIRSDDIEAELSAARTERETLEHALEGYPDR</sequence>
<reference evidence="1 2" key="1">
    <citation type="submission" date="2016-10" db="EMBL/GenBank/DDBJ databases">
        <authorList>
            <person name="de Groot N.N."/>
        </authorList>
    </citation>
    <scope>NUCLEOTIDE SEQUENCE [LARGE SCALE GENOMIC DNA]</scope>
    <source>
        <strain evidence="1 2">IBRC-M10015</strain>
    </source>
</reference>
<dbReference type="InterPro" id="IPR055542">
    <property type="entry name" value="DUF7118"/>
</dbReference>
<dbReference type="Proteomes" id="UP000198856">
    <property type="component" value="Unassembled WGS sequence"/>
</dbReference>
<dbReference type="AlphaFoldDB" id="A0A1G8XKW8"/>
<dbReference type="EMBL" id="FNFC01000011">
    <property type="protein sequence ID" value="SDJ90410.1"/>
    <property type="molecule type" value="Genomic_DNA"/>
</dbReference>
<proteinExistence type="predicted"/>